<dbReference type="GO" id="GO:0015990">
    <property type="term" value="P:electron transport coupled proton transport"/>
    <property type="evidence" value="ECO:0007669"/>
    <property type="project" value="InterPro"/>
</dbReference>
<comment type="pathway">
    <text evidence="2 18">Energy metabolism; oxidative phosphorylation.</text>
</comment>
<evidence type="ECO:0000256" key="10">
    <source>
        <dbReference type="ARBA" id="ARBA00022982"/>
    </source>
</evidence>
<sequence length="551" mass="60363">MTSLAGQSSEERQPVTGSNWRVYFSFSTDHKVIGIQYLVTTFCFYLVGGLMAMLIRAELATANLNLVSPATYNGLFTLHATIMIFLWVIPASVGMGNYLVPLMIGAEDMAFPRLNAASFWIIPVAGLLLLSSYLLPGGPAQSGWWSYPPVSLQAAPGLLPAGELIWIVSVVLLGISSLLAAFNLMSTILAMRVEGMTLFRMPVFVWNMLVVSMMTLLGVPVLTAALVLLAFDLTAGTGFFNPARGGDPLVYQHMFWFYSHPAVYIMFLPAAGMVSEILPTFSREPLFGYRTIVISTVAIAVIGFSVWVHHMFASGTPDWVRLFFMVTSMTIAVPTGLKVFNWIATMWRGRLWLTAPMLFAMGFVVMFVMGGVTGIMLATVPVDIHVSNTYFVVAHLHYVLFGASVLGLYAGIYYWFPKMTGRIMSEALGKLHFWLTIAGLNLAFLPMHAVGLLGMPRRVAVYLPEFQNLNVFISLGGFLLGISTLPFIFNAVFSWLVGKEAGDDPWRSHGLEWLTSSPPPVKNFTAPPKITAGPYEYGILGKGAGPVDPSR</sequence>
<evidence type="ECO:0000256" key="11">
    <source>
        <dbReference type="ARBA" id="ARBA00022989"/>
    </source>
</evidence>
<feature type="transmembrane region" description="Helical" evidence="18">
    <location>
        <begin position="352"/>
        <end position="378"/>
    </location>
</feature>
<keyword evidence="14 18" id="KW-0472">Membrane</keyword>
<keyword evidence="20" id="KW-0560">Oxidoreductase</keyword>
<gene>
    <name evidence="20" type="primary">coxA</name>
    <name evidence="20" type="ORF">GKIL_3017</name>
</gene>
<keyword evidence="7 17" id="KW-0812">Transmembrane</keyword>
<dbReference type="InterPro" id="IPR036927">
    <property type="entry name" value="Cyt_c_oxase-like_su1_sf"/>
</dbReference>
<feature type="domain" description="Cytochrome oxidase subunit I profile" evidence="19">
    <location>
        <begin position="14"/>
        <end position="531"/>
    </location>
</feature>
<dbReference type="GO" id="GO:0020037">
    <property type="term" value="F:heme binding"/>
    <property type="evidence" value="ECO:0007669"/>
    <property type="project" value="InterPro"/>
</dbReference>
<comment type="similarity">
    <text evidence="3 17">Belongs to the heme-copper respiratory oxidase family.</text>
</comment>
<evidence type="ECO:0000313" key="21">
    <source>
        <dbReference type="Proteomes" id="UP000017396"/>
    </source>
</evidence>
<organism evidence="20 21">
    <name type="scientific">Gloeobacter kilaueensis (strain ATCC BAA-2537 / CCAP 1431/1 / ULC 316 / JS1)</name>
    <dbReference type="NCBI Taxonomy" id="1183438"/>
    <lineage>
        <taxon>Bacteria</taxon>
        <taxon>Bacillati</taxon>
        <taxon>Cyanobacteriota</taxon>
        <taxon>Cyanophyceae</taxon>
        <taxon>Gloeobacterales</taxon>
        <taxon>Gloeobacteraceae</taxon>
        <taxon>Gloeobacter</taxon>
    </lineage>
</organism>
<comment type="function">
    <text evidence="15 18">Cytochrome c oxidase is the component of the respiratory chain that catalyzes the reduction of oxygen to water. Subunits 1-3 form the functional core of the enzyme complex. CO I is the catalytic subunit of the enzyme. Electrons originating in cytochrome c are transferred via the copper A center of subunit 2 and heme A of subunit 1 to the bimetallic center formed by heme A3 and copper B.</text>
</comment>
<keyword evidence="6 17" id="KW-0679">Respiratory chain</keyword>
<keyword evidence="13 18" id="KW-0186">Copper</keyword>
<feature type="transmembrane region" description="Helical" evidence="18">
    <location>
        <begin position="255"/>
        <end position="275"/>
    </location>
</feature>
<evidence type="ECO:0000256" key="9">
    <source>
        <dbReference type="ARBA" id="ARBA00022967"/>
    </source>
</evidence>
<dbReference type="AlphaFoldDB" id="U5QK43"/>
<keyword evidence="18" id="KW-1003">Cell membrane</keyword>
<accession>U5QK43</accession>
<dbReference type="PRINTS" id="PR01165">
    <property type="entry name" value="CYCOXIDASEI"/>
</dbReference>
<keyword evidence="9" id="KW-1278">Translocase</keyword>
<dbReference type="EC" id="7.1.1.9" evidence="18"/>
<dbReference type="GO" id="GO:0005886">
    <property type="term" value="C:plasma membrane"/>
    <property type="evidence" value="ECO:0007669"/>
    <property type="project" value="UniProtKB-SubCell"/>
</dbReference>
<evidence type="ECO:0000256" key="1">
    <source>
        <dbReference type="ARBA" id="ARBA00004141"/>
    </source>
</evidence>
<dbReference type="InterPro" id="IPR023615">
    <property type="entry name" value="Cyt_c_Oxase_su1_BS"/>
</dbReference>
<dbReference type="NCBIfam" id="TIGR02891">
    <property type="entry name" value="CtaD_CoxA"/>
    <property type="match status" value="1"/>
</dbReference>
<dbReference type="GO" id="GO:0006119">
    <property type="term" value="P:oxidative phosphorylation"/>
    <property type="evidence" value="ECO:0007669"/>
    <property type="project" value="UniProtKB-UniPathway"/>
</dbReference>
<dbReference type="PATRIC" id="fig|1183438.3.peg.2967"/>
<evidence type="ECO:0000313" key="20">
    <source>
        <dbReference type="EMBL" id="AGY59263.1"/>
    </source>
</evidence>
<dbReference type="PANTHER" id="PTHR10422:SF18">
    <property type="entry name" value="CYTOCHROME C OXIDASE SUBUNIT 1"/>
    <property type="match status" value="1"/>
</dbReference>
<dbReference type="KEGG" id="glj:GKIL_3017"/>
<dbReference type="RefSeq" id="WP_023174510.1">
    <property type="nucleotide sequence ID" value="NC_022600.1"/>
</dbReference>
<keyword evidence="8 18" id="KW-0479">Metal-binding</keyword>
<dbReference type="PANTHER" id="PTHR10422">
    <property type="entry name" value="CYTOCHROME C OXIDASE SUBUNIT 1"/>
    <property type="match status" value="1"/>
</dbReference>
<dbReference type="InterPro" id="IPR000883">
    <property type="entry name" value="Cyt_C_Oxase_1"/>
</dbReference>
<evidence type="ECO:0000256" key="13">
    <source>
        <dbReference type="ARBA" id="ARBA00023008"/>
    </source>
</evidence>
<dbReference type="PROSITE" id="PS00077">
    <property type="entry name" value="COX1_CUB"/>
    <property type="match status" value="1"/>
</dbReference>
<keyword evidence="4 17" id="KW-0813">Transport</keyword>
<dbReference type="Gene3D" id="1.20.210.10">
    <property type="entry name" value="Cytochrome c oxidase-like, subunit I domain"/>
    <property type="match status" value="1"/>
</dbReference>
<evidence type="ECO:0000256" key="16">
    <source>
        <dbReference type="ARBA" id="ARBA00047816"/>
    </source>
</evidence>
<protein>
    <recommendedName>
        <fullName evidence="18">Cytochrome c oxidase subunit 1</fullName>
        <ecNumber evidence="18">7.1.1.9</ecNumber>
    </recommendedName>
</protein>
<evidence type="ECO:0000256" key="17">
    <source>
        <dbReference type="RuleBase" id="RU000370"/>
    </source>
</evidence>
<dbReference type="InterPro" id="IPR014241">
    <property type="entry name" value="Cyt_c_oxidase_su1_bac"/>
</dbReference>
<evidence type="ECO:0000256" key="12">
    <source>
        <dbReference type="ARBA" id="ARBA00023004"/>
    </source>
</evidence>
<evidence type="ECO:0000256" key="18">
    <source>
        <dbReference type="RuleBase" id="RU363061"/>
    </source>
</evidence>
<feature type="transmembrane region" description="Helical" evidence="18">
    <location>
        <begin position="471"/>
        <end position="497"/>
    </location>
</feature>
<dbReference type="HOGENOM" id="CLU_011899_7_1_3"/>
<dbReference type="GO" id="GO:0046872">
    <property type="term" value="F:metal ion binding"/>
    <property type="evidence" value="ECO:0007669"/>
    <property type="project" value="UniProtKB-KW"/>
</dbReference>
<evidence type="ECO:0000256" key="4">
    <source>
        <dbReference type="ARBA" id="ARBA00022448"/>
    </source>
</evidence>
<evidence type="ECO:0000256" key="6">
    <source>
        <dbReference type="ARBA" id="ARBA00022660"/>
    </source>
</evidence>
<feature type="transmembrane region" description="Helical" evidence="18">
    <location>
        <begin position="75"/>
        <end position="104"/>
    </location>
</feature>
<keyword evidence="11 18" id="KW-1133">Transmembrane helix</keyword>
<evidence type="ECO:0000256" key="5">
    <source>
        <dbReference type="ARBA" id="ARBA00022617"/>
    </source>
</evidence>
<dbReference type="PROSITE" id="PS50855">
    <property type="entry name" value="COX1"/>
    <property type="match status" value="1"/>
</dbReference>
<evidence type="ECO:0000256" key="3">
    <source>
        <dbReference type="ARBA" id="ARBA00009578"/>
    </source>
</evidence>
<evidence type="ECO:0000256" key="15">
    <source>
        <dbReference type="ARBA" id="ARBA00025218"/>
    </source>
</evidence>
<feature type="transmembrane region" description="Helical" evidence="18">
    <location>
        <begin position="164"/>
        <end position="191"/>
    </location>
</feature>
<feature type="transmembrane region" description="Helical" evidence="18">
    <location>
        <begin position="35"/>
        <end position="55"/>
    </location>
</feature>
<dbReference type="GO" id="GO:0004129">
    <property type="term" value="F:cytochrome-c oxidase activity"/>
    <property type="evidence" value="ECO:0007669"/>
    <property type="project" value="UniProtKB-EC"/>
</dbReference>
<keyword evidence="12 18" id="KW-0408">Iron</keyword>
<evidence type="ECO:0000256" key="7">
    <source>
        <dbReference type="ARBA" id="ARBA00022692"/>
    </source>
</evidence>
<evidence type="ECO:0000259" key="19">
    <source>
        <dbReference type="PROSITE" id="PS50855"/>
    </source>
</evidence>
<name>U5QK43_GLOK1</name>
<reference evidence="20 21" key="1">
    <citation type="journal article" date="2013" name="PLoS ONE">
        <title>Cultivation and Complete Genome Sequencing of Gloeobacter kilaueensis sp. nov., from a Lava Cave in Kilauea Caldera, Hawai'i.</title>
        <authorList>
            <person name="Saw J.H."/>
            <person name="Schatz M."/>
            <person name="Brown M.V."/>
            <person name="Kunkel D.D."/>
            <person name="Foster J.S."/>
            <person name="Shick H."/>
            <person name="Christensen S."/>
            <person name="Hou S."/>
            <person name="Wan X."/>
            <person name="Donachie S.P."/>
        </authorList>
    </citation>
    <scope>NUCLEOTIDE SEQUENCE [LARGE SCALE GENOMIC DNA]</scope>
    <source>
        <strain evidence="21">JS</strain>
    </source>
</reference>
<evidence type="ECO:0000256" key="2">
    <source>
        <dbReference type="ARBA" id="ARBA00004673"/>
    </source>
</evidence>
<dbReference type="InterPro" id="IPR023616">
    <property type="entry name" value="Cyt_c_oxase-like_su1_dom"/>
</dbReference>
<dbReference type="eggNOG" id="COG0843">
    <property type="taxonomic scope" value="Bacteria"/>
</dbReference>
<evidence type="ECO:0000256" key="8">
    <source>
        <dbReference type="ARBA" id="ARBA00022723"/>
    </source>
</evidence>
<feature type="transmembrane region" description="Helical" evidence="18">
    <location>
        <begin position="287"/>
        <end position="307"/>
    </location>
</feature>
<dbReference type="EMBL" id="CP003587">
    <property type="protein sequence ID" value="AGY59263.1"/>
    <property type="molecule type" value="Genomic_DNA"/>
</dbReference>
<proteinExistence type="inferred from homology"/>
<keyword evidence="21" id="KW-1185">Reference proteome</keyword>
<dbReference type="OrthoDB" id="9759913at2"/>
<comment type="subcellular location">
    <subcellularLocation>
        <location evidence="18">Cell membrane</location>
        <topology evidence="18">Multi-pass membrane protein</topology>
    </subcellularLocation>
    <subcellularLocation>
        <location evidence="1">Membrane</location>
        <topology evidence="1">Multi-pass membrane protein</topology>
    </subcellularLocation>
</comment>
<dbReference type="GO" id="GO:0022904">
    <property type="term" value="P:respiratory electron transport chain"/>
    <property type="evidence" value="ECO:0007669"/>
    <property type="project" value="TreeGrafter"/>
</dbReference>
<dbReference type="GO" id="GO:0016491">
    <property type="term" value="F:oxidoreductase activity"/>
    <property type="evidence" value="ECO:0007669"/>
    <property type="project" value="UniProtKB-KW"/>
</dbReference>
<keyword evidence="5 17" id="KW-0349">Heme</keyword>
<evidence type="ECO:0000256" key="14">
    <source>
        <dbReference type="ARBA" id="ARBA00023136"/>
    </source>
</evidence>
<dbReference type="Pfam" id="PF00115">
    <property type="entry name" value="COX1"/>
    <property type="match status" value="1"/>
</dbReference>
<feature type="transmembrane region" description="Helical" evidence="18">
    <location>
        <begin position="203"/>
        <end position="231"/>
    </location>
</feature>
<dbReference type="UniPathway" id="UPA00705"/>
<dbReference type="STRING" id="1183438.GKIL_3017"/>
<feature type="transmembrane region" description="Helical" evidence="18">
    <location>
        <begin position="398"/>
        <end position="416"/>
    </location>
</feature>
<feature type="transmembrane region" description="Helical" evidence="18">
    <location>
        <begin position="319"/>
        <end position="340"/>
    </location>
</feature>
<comment type="catalytic activity">
    <reaction evidence="16 18">
        <text>4 Fe(II)-[cytochrome c] + O2 + 8 H(+)(in) = 4 Fe(III)-[cytochrome c] + 2 H2O + 4 H(+)(out)</text>
        <dbReference type="Rhea" id="RHEA:11436"/>
        <dbReference type="Rhea" id="RHEA-COMP:10350"/>
        <dbReference type="Rhea" id="RHEA-COMP:14399"/>
        <dbReference type="ChEBI" id="CHEBI:15377"/>
        <dbReference type="ChEBI" id="CHEBI:15378"/>
        <dbReference type="ChEBI" id="CHEBI:15379"/>
        <dbReference type="ChEBI" id="CHEBI:29033"/>
        <dbReference type="ChEBI" id="CHEBI:29034"/>
        <dbReference type="EC" id="7.1.1.9"/>
    </reaction>
</comment>
<dbReference type="Proteomes" id="UP000017396">
    <property type="component" value="Chromosome"/>
</dbReference>
<keyword evidence="10 17" id="KW-0249">Electron transport</keyword>
<feature type="transmembrane region" description="Helical" evidence="18">
    <location>
        <begin position="116"/>
        <end position="135"/>
    </location>
</feature>
<dbReference type="SUPFAM" id="SSF81442">
    <property type="entry name" value="Cytochrome c oxidase subunit I-like"/>
    <property type="match status" value="1"/>
</dbReference>
<feature type="transmembrane region" description="Helical" evidence="18">
    <location>
        <begin position="428"/>
        <end position="451"/>
    </location>
</feature>